<dbReference type="RefSeq" id="WP_039886347.1">
    <property type="nucleotide sequence ID" value="NZ_CABKQO010000001.1"/>
</dbReference>
<protein>
    <submittedName>
        <fullName evidence="2">Helix-turn-helix transcriptional regulator</fullName>
    </submittedName>
</protein>
<dbReference type="Pfam" id="PF13443">
    <property type="entry name" value="HTH_26"/>
    <property type="match status" value="1"/>
</dbReference>
<feature type="domain" description="HTH cro/C1-type" evidence="1">
    <location>
        <begin position="16"/>
        <end position="72"/>
    </location>
</feature>
<sequence length="73" mass="8225">MKLEYSGNVNDIMKQIKHIMIDKGLRQKDICNITGWSRQTVSNLLAGRTPNPGINIIYTLCKAIGCNLYVDID</sequence>
<dbReference type="InterPro" id="IPR010982">
    <property type="entry name" value="Lambda_DNA-bd_dom_sf"/>
</dbReference>
<evidence type="ECO:0000259" key="1">
    <source>
        <dbReference type="PROSITE" id="PS50943"/>
    </source>
</evidence>
<dbReference type="PROSITE" id="PS50943">
    <property type="entry name" value="HTH_CROC1"/>
    <property type="match status" value="1"/>
</dbReference>
<name>A0AAP9S5B0_9FIRM</name>
<organism evidence="2 4">
    <name type="scientific">Enterocloster clostridioformis</name>
    <dbReference type="NCBI Taxonomy" id="1531"/>
    <lineage>
        <taxon>Bacteria</taxon>
        <taxon>Bacillati</taxon>
        <taxon>Bacillota</taxon>
        <taxon>Clostridia</taxon>
        <taxon>Lachnospirales</taxon>
        <taxon>Lachnospiraceae</taxon>
        <taxon>Enterocloster</taxon>
    </lineage>
</organism>
<proteinExistence type="predicted"/>
<dbReference type="AlphaFoldDB" id="A0AAP9S5B0"/>
<reference evidence="2 4" key="1">
    <citation type="submission" date="2019-11" db="EMBL/GenBank/DDBJ databases">
        <title>FDA dAtabase for Regulatory Grade micrObial Sequences (FDA-ARGOS): Supporting development and validation of Infectious Disease Dx tests.</title>
        <authorList>
            <person name="Turner S."/>
            <person name="Byrd R."/>
            <person name="Tallon L."/>
            <person name="Sadzewicz L."/>
            <person name="Vavikolanu K."/>
            <person name="Mehta A."/>
            <person name="Aluvathingal J."/>
            <person name="Nadendla S."/>
            <person name="Myers T."/>
            <person name="Yan Y."/>
            <person name="Sichtig H."/>
        </authorList>
    </citation>
    <scope>NUCLEOTIDE SEQUENCE [LARGE SCALE GENOMIC DNA]</scope>
    <source>
        <strain evidence="2 4">FDAARGOS_739</strain>
    </source>
</reference>
<dbReference type="InterPro" id="IPR001387">
    <property type="entry name" value="Cro/C1-type_HTH"/>
</dbReference>
<dbReference type="GO" id="GO:0003677">
    <property type="term" value="F:DNA binding"/>
    <property type="evidence" value="ECO:0007669"/>
    <property type="project" value="InterPro"/>
</dbReference>
<evidence type="ECO:0000313" key="4">
    <source>
        <dbReference type="Proteomes" id="UP000501069"/>
    </source>
</evidence>
<dbReference type="GeneID" id="57964913"/>
<evidence type="ECO:0000313" key="2">
    <source>
        <dbReference type="EMBL" id="QIX89113.1"/>
    </source>
</evidence>
<gene>
    <name evidence="2" type="ORF">FOC47_00045</name>
    <name evidence="3" type="ORF">FOC47_27295</name>
</gene>
<accession>A0AAP9S5B0</accession>
<dbReference type="EMBL" id="CP050964">
    <property type="protein sequence ID" value="QIX93918.1"/>
    <property type="molecule type" value="Genomic_DNA"/>
</dbReference>
<evidence type="ECO:0000313" key="3">
    <source>
        <dbReference type="EMBL" id="QIX93918.1"/>
    </source>
</evidence>
<dbReference type="EMBL" id="CP050964">
    <property type="protein sequence ID" value="QIX89113.1"/>
    <property type="molecule type" value="Genomic_DNA"/>
</dbReference>
<dbReference type="CDD" id="cd00093">
    <property type="entry name" value="HTH_XRE"/>
    <property type="match status" value="1"/>
</dbReference>
<dbReference type="Proteomes" id="UP000501069">
    <property type="component" value="Chromosome"/>
</dbReference>
<dbReference type="SUPFAM" id="SSF47413">
    <property type="entry name" value="lambda repressor-like DNA-binding domains"/>
    <property type="match status" value="1"/>
</dbReference>
<dbReference type="SMART" id="SM00530">
    <property type="entry name" value="HTH_XRE"/>
    <property type="match status" value="1"/>
</dbReference>
<dbReference type="Gene3D" id="1.10.260.40">
    <property type="entry name" value="lambda repressor-like DNA-binding domains"/>
    <property type="match status" value="1"/>
</dbReference>